<comment type="caution">
    <text evidence="1">The sequence shown here is derived from an EMBL/GenBank/DDBJ whole genome shotgun (WGS) entry which is preliminary data.</text>
</comment>
<organism evidence="1 2">
    <name type="scientific">Racocetra persica</name>
    <dbReference type="NCBI Taxonomy" id="160502"/>
    <lineage>
        <taxon>Eukaryota</taxon>
        <taxon>Fungi</taxon>
        <taxon>Fungi incertae sedis</taxon>
        <taxon>Mucoromycota</taxon>
        <taxon>Glomeromycotina</taxon>
        <taxon>Glomeromycetes</taxon>
        <taxon>Diversisporales</taxon>
        <taxon>Gigasporaceae</taxon>
        <taxon>Racocetra</taxon>
    </lineage>
</organism>
<proteinExistence type="predicted"/>
<reference evidence="1" key="1">
    <citation type="submission" date="2021-06" db="EMBL/GenBank/DDBJ databases">
        <authorList>
            <person name="Kallberg Y."/>
            <person name="Tangrot J."/>
            <person name="Rosling A."/>
        </authorList>
    </citation>
    <scope>NUCLEOTIDE SEQUENCE</scope>
    <source>
        <strain evidence="1">MA461A</strain>
    </source>
</reference>
<accession>A0ACA9RNS9</accession>
<dbReference type="EMBL" id="CAJVQC010060764">
    <property type="protein sequence ID" value="CAG8801114.1"/>
    <property type="molecule type" value="Genomic_DNA"/>
</dbReference>
<keyword evidence="2" id="KW-1185">Reference proteome</keyword>
<feature type="non-terminal residue" evidence="1">
    <location>
        <position position="55"/>
    </location>
</feature>
<name>A0ACA9RNS9_9GLOM</name>
<gene>
    <name evidence="1" type="ORF">RPERSI_LOCUS21052</name>
</gene>
<protein>
    <submittedName>
        <fullName evidence="1">28416_t:CDS:1</fullName>
    </submittedName>
</protein>
<evidence type="ECO:0000313" key="1">
    <source>
        <dbReference type="EMBL" id="CAG8801114.1"/>
    </source>
</evidence>
<dbReference type="Proteomes" id="UP000789920">
    <property type="component" value="Unassembled WGS sequence"/>
</dbReference>
<sequence>MPKYAKRIQKTKNIFASLLARTAAHISIATTSYSERTIKITEEPTSRGNISQQGD</sequence>
<evidence type="ECO:0000313" key="2">
    <source>
        <dbReference type="Proteomes" id="UP000789920"/>
    </source>
</evidence>